<feature type="domain" description="Helicase HerA central" evidence="2">
    <location>
        <begin position="437"/>
        <end position="628"/>
    </location>
</feature>
<proteinExistence type="predicted"/>
<dbReference type="InterPro" id="IPR002789">
    <property type="entry name" value="HerA_central"/>
</dbReference>
<evidence type="ECO:0000313" key="3">
    <source>
        <dbReference type="EMBL" id="EFQ59543.1"/>
    </source>
</evidence>
<dbReference type="PANTHER" id="PTHR30121">
    <property type="entry name" value="UNCHARACTERIZED PROTEIN YJGR-RELATED"/>
    <property type="match status" value="1"/>
</dbReference>
<evidence type="ECO:0000313" key="4">
    <source>
        <dbReference type="Proteomes" id="UP000004896"/>
    </source>
</evidence>
<comment type="caution">
    <text evidence="3">The sequence shown here is derived from an EMBL/GenBank/DDBJ whole genome shotgun (WGS) entry which is preliminary data.</text>
</comment>
<name>E3CQE2_STRVE</name>
<dbReference type="EMBL" id="AEKO01000007">
    <property type="protein sequence ID" value="EFQ59543.1"/>
    <property type="molecule type" value="Genomic_DNA"/>
</dbReference>
<dbReference type="NCBIfam" id="NF045971">
    <property type="entry name" value="conju_CD1110"/>
    <property type="match status" value="1"/>
</dbReference>
<accession>E3CQE2</accession>
<feature type="region of interest" description="Disordered" evidence="1">
    <location>
        <begin position="1"/>
        <end position="26"/>
    </location>
</feature>
<protein>
    <recommendedName>
        <fullName evidence="2">Helicase HerA central domain-containing protein</fullName>
    </recommendedName>
</protein>
<dbReference type="InterPro" id="IPR051162">
    <property type="entry name" value="T4SS_component"/>
</dbReference>
<dbReference type="PANTHER" id="PTHR30121:SF6">
    <property type="entry name" value="SLR6007 PROTEIN"/>
    <property type="match status" value="1"/>
</dbReference>
<dbReference type="eggNOG" id="COG3451">
    <property type="taxonomic scope" value="Bacteria"/>
</dbReference>
<dbReference type="AlphaFoldDB" id="E3CQE2"/>
<organism evidence="3 4">
    <name type="scientific">Streptococcus vestibularis F0396</name>
    <dbReference type="NCBI Taxonomy" id="904306"/>
    <lineage>
        <taxon>Bacteria</taxon>
        <taxon>Bacillati</taxon>
        <taxon>Bacillota</taxon>
        <taxon>Bacilli</taxon>
        <taxon>Lactobacillales</taxon>
        <taxon>Streptococcaceae</taxon>
        <taxon>Streptococcus</taxon>
    </lineage>
</organism>
<dbReference type="Gene3D" id="3.40.50.300">
    <property type="entry name" value="P-loop containing nucleotide triphosphate hydrolases"/>
    <property type="match status" value="1"/>
</dbReference>
<reference evidence="3 4" key="1">
    <citation type="submission" date="2010-10" db="EMBL/GenBank/DDBJ databases">
        <authorList>
            <person name="Durkin A.S."/>
            <person name="Madupu R."/>
            <person name="Torralba M."/>
            <person name="Gillis M."/>
            <person name="Methe B."/>
            <person name="Sutton G."/>
            <person name="Nelson K.E."/>
        </authorList>
    </citation>
    <scope>NUCLEOTIDE SEQUENCE [LARGE SCALE GENOMIC DNA]</scope>
    <source>
        <strain evidence="3 4">F0396</strain>
    </source>
</reference>
<sequence length="785" mass="89227">MKKTNRSMKPKTSSKHKKTRKPKEEVLPTTVNTLLYQGLFPNGLMQVTPGYFSQSYLLGDVNYQTVGLEDKGAIMETYSDLINSLDDKTNFQLTIFNQRVNLDKFRKGVLYPLHEDGYDTYREELNRIMENNLEAGENNFSAVKLISFGKSEQNPKLAYRSLSQIGEYFKSGFSEIDAGFSLLSGEHRVNHLADMLRGENHLHFTYQDLVRSGQTTKHFIAPSSLSFKHKNHIEIDDHLLQIVYVRDYGMELGDKFLRELMQSDLEVMISLHAKGSVKSEAMTKLRTKKTLMESQKIGEQQKMARSGVYLEKVSQVIESNIDEADELIKTMTQTGDKLFDTLFLIGVFADNEDQLKHSLDIIKQVAGSNDLVIDNLSYMQEAAFNSLLPFGKNYLDGVSRSLLTSNIAVNSPWTSVDLQDKGGKFYGINQISSNIITIDRGKLNTPSGLILGTSGAGKGMATKHEIISTKLKEAETDTEIIIVDPENEYSIIGQAFGGESIDIAPDSTTFLNVLDLSDDNMDEDPIKVKSEFLLSWIGKLLDRKMDGREKSLIDRVTRLTYKHFATPSLVEWVFVLSKQPEQEAKDLALDMELYVEGSLDIFSHRTNIKTDSHFLIYNVKKLGDELKQIALMVIFDQIWNRVVKNQKRGKKTWIYFDEMQLLLLDKYASDFFFKLWSRVRKYGAIPTGITQNVETLLLDANGRRIIANSEFMILLKQAKSDREELVHLLGLSKELEKYLVNPEKGAGLIKAGSTVVPFRNKIPHHTKLFDIMSTDPEKMRQKNEN</sequence>
<gene>
    <name evidence="3" type="ORF">HMPREF9192_1398</name>
</gene>
<dbReference type="Pfam" id="PF01935">
    <property type="entry name" value="DUF87"/>
    <property type="match status" value="1"/>
</dbReference>
<dbReference type="Gene3D" id="1.10.8.730">
    <property type="match status" value="1"/>
</dbReference>
<dbReference type="Proteomes" id="UP000004896">
    <property type="component" value="Unassembled WGS sequence"/>
</dbReference>
<evidence type="ECO:0000256" key="1">
    <source>
        <dbReference type="SAM" id="MobiDB-lite"/>
    </source>
</evidence>
<dbReference type="InterPro" id="IPR027417">
    <property type="entry name" value="P-loop_NTPase"/>
</dbReference>
<dbReference type="OrthoDB" id="9804380at2"/>
<feature type="compositionally biased region" description="Basic residues" evidence="1">
    <location>
        <begin position="1"/>
        <end position="21"/>
    </location>
</feature>
<evidence type="ECO:0000259" key="2">
    <source>
        <dbReference type="Pfam" id="PF01935"/>
    </source>
</evidence>
<dbReference type="SUPFAM" id="SSF52540">
    <property type="entry name" value="P-loop containing nucleoside triphosphate hydrolases"/>
    <property type="match status" value="1"/>
</dbReference>